<evidence type="ECO:0000313" key="19">
    <source>
        <dbReference type="Proteomes" id="UP000177481"/>
    </source>
</evidence>
<dbReference type="InterPro" id="IPR013344">
    <property type="entry name" value="RNR_NrdJ/NrdZ"/>
</dbReference>
<dbReference type="PANTHER" id="PTHR43371:SF1">
    <property type="entry name" value="RIBONUCLEOSIDE-DIPHOSPHATE REDUCTASE"/>
    <property type="match status" value="1"/>
</dbReference>
<evidence type="ECO:0000256" key="11">
    <source>
        <dbReference type="ARBA" id="ARBA00025437"/>
    </source>
</evidence>
<evidence type="ECO:0000259" key="15">
    <source>
        <dbReference type="Pfam" id="PF02867"/>
    </source>
</evidence>
<dbReference type="EMBL" id="MEZX01000002">
    <property type="protein sequence ID" value="OGD65003.1"/>
    <property type="molecule type" value="Genomic_DNA"/>
</dbReference>
<evidence type="ECO:0000256" key="10">
    <source>
        <dbReference type="ARBA" id="ARBA00023285"/>
    </source>
</evidence>
<evidence type="ECO:0000256" key="8">
    <source>
        <dbReference type="ARBA" id="ARBA00023002"/>
    </source>
</evidence>
<keyword evidence="6 13" id="KW-0237">DNA synthesis</keyword>
<dbReference type="GO" id="GO:0071897">
    <property type="term" value="P:DNA biosynthetic process"/>
    <property type="evidence" value="ECO:0007669"/>
    <property type="project" value="UniProtKB-KW"/>
</dbReference>
<name>A0A1F5ECA8_9BACT</name>
<keyword evidence="7 13" id="KW-0547">Nucleotide-binding</keyword>
<evidence type="ECO:0000256" key="9">
    <source>
        <dbReference type="ARBA" id="ARBA00023157"/>
    </source>
</evidence>
<proteinExistence type="inferred from homology"/>
<dbReference type="GO" id="GO:0031419">
    <property type="term" value="F:cobalamin binding"/>
    <property type="evidence" value="ECO:0007669"/>
    <property type="project" value="UniProtKB-KW"/>
</dbReference>
<dbReference type="InterPro" id="IPR050862">
    <property type="entry name" value="RdRp_reductase_class-2"/>
</dbReference>
<dbReference type="InterPro" id="IPR000788">
    <property type="entry name" value="RNR_lg_C"/>
</dbReference>
<dbReference type="InterPro" id="IPR024434">
    <property type="entry name" value="TSCPD_dom"/>
</dbReference>
<evidence type="ECO:0000256" key="13">
    <source>
        <dbReference type="RuleBase" id="RU364064"/>
    </source>
</evidence>
<comment type="function">
    <text evidence="11 13">Catalyzes the reduction of ribonucleotides to deoxyribonucleotides. May function to provide a pool of deoxyribonucleotide precursors for DNA repair during oxygen limitation and/or for immediate growth after restoration of oxygen.</text>
</comment>
<dbReference type="NCBIfam" id="TIGR02504">
    <property type="entry name" value="NrdJ_Z"/>
    <property type="match status" value="1"/>
</dbReference>
<dbReference type="InterPro" id="IPR013678">
    <property type="entry name" value="RNR_2_N"/>
</dbReference>
<protein>
    <recommendedName>
        <fullName evidence="4 13">Vitamin B12-dependent ribonucleotide reductase</fullName>
        <ecNumber evidence="3 13">1.17.4.1</ecNumber>
    </recommendedName>
</protein>
<evidence type="ECO:0000313" key="18">
    <source>
        <dbReference type="EMBL" id="OGD65003.1"/>
    </source>
</evidence>
<evidence type="ECO:0000256" key="5">
    <source>
        <dbReference type="ARBA" id="ARBA00022628"/>
    </source>
</evidence>
<dbReference type="Gene3D" id="3.20.70.20">
    <property type="match status" value="2"/>
</dbReference>
<comment type="caution">
    <text evidence="18">The sequence shown here is derived from an EMBL/GenBank/DDBJ whole genome shotgun (WGS) entry which is preliminary data.</text>
</comment>
<accession>A0A1F5ECA8</accession>
<feature type="domain" description="Ribonucleotide reductase large subunit C-terminal" evidence="15">
    <location>
        <begin position="704"/>
        <end position="809"/>
    </location>
</feature>
<evidence type="ECO:0000256" key="4">
    <source>
        <dbReference type="ARBA" id="ARBA00014409"/>
    </source>
</evidence>
<comment type="cofactor">
    <cofactor evidence="1 13">
        <name>adenosylcob(III)alamin</name>
        <dbReference type="ChEBI" id="CHEBI:18408"/>
    </cofactor>
</comment>
<dbReference type="AlphaFoldDB" id="A0A1F5ECA8"/>
<evidence type="ECO:0000259" key="17">
    <source>
        <dbReference type="Pfam" id="PF12637"/>
    </source>
</evidence>
<keyword evidence="9" id="KW-1015">Disulfide bond</keyword>
<dbReference type="GO" id="GO:0050897">
    <property type="term" value="F:cobalt ion binding"/>
    <property type="evidence" value="ECO:0007669"/>
    <property type="project" value="InterPro"/>
</dbReference>
<evidence type="ECO:0000256" key="1">
    <source>
        <dbReference type="ARBA" id="ARBA00001922"/>
    </source>
</evidence>
<dbReference type="Pfam" id="PF08471">
    <property type="entry name" value="Ribonuc_red_2_N"/>
    <property type="match status" value="1"/>
</dbReference>
<dbReference type="GO" id="GO:0004748">
    <property type="term" value="F:ribonucleoside-diphosphate reductase activity, thioredoxin disulfide as acceptor"/>
    <property type="evidence" value="ECO:0007669"/>
    <property type="project" value="UniProtKB-EC"/>
</dbReference>
<evidence type="ECO:0000256" key="3">
    <source>
        <dbReference type="ARBA" id="ARBA00012274"/>
    </source>
</evidence>
<organism evidence="18 19">
    <name type="scientific">Candidatus Berkelbacteria bacterium RIFCSPLOWO2_01_FULL_50_28</name>
    <dbReference type="NCBI Taxonomy" id="1797471"/>
    <lineage>
        <taxon>Bacteria</taxon>
        <taxon>Candidatus Berkelbacteria</taxon>
    </lineage>
</organism>
<dbReference type="Pfam" id="PF12637">
    <property type="entry name" value="TSCPD"/>
    <property type="match status" value="1"/>
</dbReference>
<dbReference type="Pfam" id="PF02867">
    <property type="entry name" value="Ribonuc_red_lgC"/>
    <property type="match status" value="2"/>
</dbReference>
<dbReference type="GO" id="GO:0000166">
    <property type="term" value="F:nucleotide binding"/>
    <property type="evidence" value="ECO:0007669"/>
    <property type="project" value="UniProtKB-KW"/>
</dbReference>
<dbReference type="NCBIfam" id="NF005122">
    <property type="entry name" value="PRK06556.1"/>
    <property type="match status" value="1"/>
</dbReference>
<comment type="similarity">
    <text evidence="2 13">Belongs to the ribonucleoside diphosphate reductase class-2 family.</text>
</comment>
<comment type="catalytic activity">
    <reaction evidence="12 13">
        <text>a 2'-deoxyribonucleoside 5'-diphosphate + [thioredoxin]-disulfide + H2O = a ribonucleoside 5'-diphosphate + [thioredoxin]-dithiol</text>
        <dbReference type="Rhea" id="RHEA:23252"/>
        <dbReference type="Rhea" id="RHEA-COMP:10698"/>
        <dbReference type="Rhea" id="RHEA-COMP:10700"/>
        <dbReference type="ChEBI" id="CHEBI:15377"/>
        <dbReference type="ChEBI" id="CHEBI:29950"/>
        <dbReference type="ChEBI" id="CHEBI:50058"/>
        <dbReference type="ChEBI" id="CHEBI:57930"/>
        <dbReference type="ChEBI" id="CHEBI:73316"/>
        <dbReference type="EC" id="1.17.4.1"/>
    </reaction>
</comment>
<feature type="region of interest" description="Disordered" evidence="14">
    <location>
        <begin position="817"/>
        <end position="838"/>
    </location>
</feature>
<dbReference type="STRING" id="1797471.A3A71_02165"/>
<feature type="domain" description="Ribonucleotide reductase class II vitamin B12-dependent N-terminal" evidence="16">
    <location>
        <begin position="38"/>
        <end position="132"/>
    </location>
</feature>
<keyword evidence="8 13" id="KW-0560">Oxidoreductase</keyword>
<dbReference type="PRINTS" id="PR01183">
    <property type="entry name" value="RIBORDTASEM1"/>
</dbReference>
<sequence>MSVDLTNSAKPNHKTGLKLTRRFTTPGQDPFSQLQYDRRTTTIADESGNIIAQISNVEVPSSWSQLATDILAYKYLRKAGVPTPEGRETSAKQAVHRISHTMADFGEKFGYFATPEDRITFEDELKFLLINQKAAFNSPVWFNCGLYHQYKIEGTNGSFYWDFKEGKVLETKNGYRNPQCSACFILSVGDSLGDIFELIKTESRIFKFGSGSGANFSRLRSRFERLSGGGTSSGMMSFLRVFDRAADAVKSGGTTRRAAKMVVVDITHPEIEEFIDWKVQEERKVQTLIDAGYSSDFNGEAYHTVSGQNSNNSVRLNDEFMRSYESDGEWTTRAVTSNEPYKTYKAKYLMDKIAKAAWQCADPGVQFDTIINKWHTCPNTGRINASNPCSEYMFLDDSACNLASINLVKFADDKGNIDIAAYRHACKIMFIAQEIAVDLSSYPTEILAKNSHDYRPLGLGFANLGTLLMLKGVAYDSPEGTAIGGALSAIMTGHAYKTSAEISAVKGPFAGFVKNRAPMLNVMQMHRSAAYALNERHCPTDLLAAAKQDWDEAVALGEQFGYRNAQATVIAPTGTIGLLMDCDTTGVEPDFAVVKFKKLAGGGSVKIVNSAVSQALANLGYDESQRQGILTYVLGTGSLEGSTPINRTSLSEKGLTESEIDEVAKILGSSFDINHAFNRHTLGNVAYERLGISEEESTEPGFSWLKKAGYSETDINQSNGIICGAQTLEGAPSLKDEHLKVFDCANKCGARGTRFIAPMAHVRMMAAVQPFISGAISKTINMPHEATVEEVTEVYIQSWHQGVKALALYRDGSKLSQPLNTKKRETDEVPDEPETKSETKVVYMPRRRRLPDERHAITHKFQIAGHEGYITVGIYDDGTPGEVFITMAKQGSLISGLVDAFATSLSIMLQYGVPVSTVVRKFINSRFDPYGFTTNPQIRLAKSIVDYIARYIGLKFLSVEDQAQLGLVSDSAAASSQQTLVEVNEVPPTLEDDEDAVEEAEAAEKAVLAKEVASDAPACPNCGSMTFKTGTCYTCLSCGSTTGGCS</sequence>
<dbReference type="EC" id="1.17.4.1" evidence="3 13"/>
<reference evidence="18 19" key="1">
    <citation type="journal article" date="2016" name="Nat. Commun.">
        <title>Thousands of microbial genomes shed light on interconnected biogeochemical processes in an aquifer system.</title>
        <authorList>
            <person name="Anantharaman K."/>
            <person name="Brown C.T."/>
            <person name="Hug L.A."/>
            <person name="Sharon I."/>
            <person name="Castelle C.J."/>
            <person name="Probst A.J."/>
            <person name="Thomas B.C."/>
            <person name="Singh A."/>
            <person name="Wilkins M.J."/>
            <person name="Karaoz U."/>
            <person name="Brodie E.L."/>
            <person name="Williams K.H."/>
            <person name="Hubbard S.S."/>
            <person name="Banfield J.F."/>
        </authorList>
    </citation>
    <scope>NUCLEOTIDE SEQUENCE [LARGE SCALE GENOMIC DNA]</scope>
</reference>
<feature type="domain" description="Ribonucleotide reductase large subunit C-terminal" evidence="15">
    <location>
        <begin position="181"/>
        <end position="630"/>
    </location>
</feature>
<feature type="compositionally biased region" description="Basic and acidic residues" evidence="14">
    <location>
        <begin position="822"/>
        <end position="838"/>
    </location>
</feature>
<evidence type="ECO:0000256" key="12">
    <source>
        <dbReference type="ARBA" id="ARBA00047754"/>
    </source>
</evidence>
<evidence type="ECO:0000259" key="16">
    <source>
        <dbReference type="Pfam" id="PF08471"/>
    </source>
</evidence>
<keyword evidence="5 13" id="KW-0846">Cobalamin</keyword>
<feature type="domain" description="TSCPD" evidence="17">
    <location>
        <begin position="851"/>
        <end position="952"/>
    </location>
</feature>
<evidence type="ECO:0000256" key="7">
    <source>
        <dbReference type="ARBA" id="ARBA00022741"/>
    </source>
</evidence>
<keyword evidence="10 13" id="KW-0170">Cobalt</keyword>
<dbReference type="SUPFAM" id="SSF51998">
    <property type="entry name" value="PFL-like glycyl radical enzymes"/>
    <property type="match status" value="1"/>
</dbReference>
<evidence type="ECO:0000256" key="14">
    <source>
        <dbReference type="SAM" id="MobiDB-lite"/>
    </source>
</evidence>
<dbReference type="CDD" id="cd02888">
    <property type="entry name" value="RNR_II_dimer"/>
    <property type="match status" value="1"/>
</dbReference>
<dbReference type="Proteomes" id="UP000177481">
    <property type="component" value="Unassembled WGS sequence"/>
</dbReference>
<evidence type="ECO:0000256" key="2">
    <source>
        <dbReference type="ARBA" id="ARBA00007405"/>
    </source>
</evidence>
<evidence type="ECO:0000256" key="6">
    <source>
        <dbReference type="ARBA" id="ARBA00022634"/>
    </source>
</evidence>
<gene>
    <name evidence="18" type="ORF">A3A71_02165</name>
</gene>
<dbReference type="PANTHER" id="PTHR43371">
    <property type="entry name" value="VITAMIN B12-DEPENDENT RIBONUCLEOTIDE REDUCTASE"/>
    <property type="match status" value="1"/>
</dbReference>